<protein>
    <recommendedName>
        <fullName evidence="4">Nucleolar protein 16</fullName>
    </recommendedName>
</protein>
<proteinExistence type="inferred from homology"/>
<evidence type="ECO:0000256" key="2">
    <source>
        <dbReference type="ARBA" id="ARBA00004604"/>
    </source>
</evidence>
<keyword evidence="5" id="KW-0539">Nucleus</keyword>
<feature type="region of interest" description="Disordered" evidence="6">
    <location>
        <begin position="1"/>
        <end position="26"/>
    </location>
</feature>
<evidence type="ECO:0000256" key="5">
    <source>
        <dbReference type="ARBA" id="ARBA00023242"/>
    </source>
</evidence>
<evidence type="ECO:0000256" key="4">
    <source>
        <dbReference type="ARBA" id="ARBA00015522"/>
    </source>
</evidence>
<comment type="subcellular location">
    <subcellularLocation>
        <location evidence="2">Nucleus</location>
        <location evidence="2">Nucleolus</location>
    </subcellularLocation>
</comment>
<dbReference type="AlphaFoldDB" id="A0A4P9ZEX4"/>
<dbReference type="PANTHER" id="PTHR13243:SF1">
    <property type="entry name" value="NUCLEOLAR PROTEIN 16"/>
    <property type="match status" value="1"/>
</dbReference>
<dbReference type="Proteomes" id="UP000268321">
    <property type="component" value="Unassembled WGS sequence"/>
</dbReference>
<evidence type="ECO:0000256" key="1">
    <source>
        <dbReference type="ARBA" id="ARBA00002889"/>
    </source>
</evidence>
<dbReference type="GO" id="GO:0042273">
    <property type="term" value="P:ribosomal large subunit biogenesis"/>
    <property type="evidence" value="ECO:0007669"/>
    <property type="project" value="TreeGrafter"/>
</dbReference>
<comment type="similarity">
    <text evidence="3">Belongs to the NOP16 family.</text>
</comment>
<sequence length="207" mass="24119">MVTVRKRKMARSSVRKNTKRVKDKQKKVKLIPHPVMAAHWDKKLSWRTNYERFGLQARLGKHISSPAKPSSKSNVNKIKEASPIVKPETIANETDPEKIPLGEARLIRDPETNEVVEIIYGKMEPEVEEPEKPAIPIIEDLLKYNEEHAQPAKRKTLNQMDCHLLAKLDKKYGDDYEKMKWDQNLNPFFLSVGQLKKKLEIWRAMEK</sequence>
<gene>
    <name evidence="7" type="ORF">METBISCDRAFT_30721</name>
</gene>
<organism evidence="7 8">
    <name type="scientific">Metschnikowia bicuspidata</name>
    <dbReference type="NCBI Taxonomy" id="27322"/>
    <lineage>
        <taxon>Eukaryota</taxon>
        <taxon>Fungi</taxon>
        <taxon>Dikarya</taxon>
        <taxon>Ascomycota</taxon>
        <taxon>Saccharomycotina</taxon>
        <taxon>Pichiomycetes</taxon>
        <taxon>Metschnikowiaceae</taxon>
        <taxon>Metschnikowia</taxon>
    </lineage>
</organism>
<dbReference type="OrthoDB" id="285729at2759"/>
<evidence type="ECO:0000313" key="8">
    <source>
        <dbReference type="Proteomes" id="UP000268321"/>
    </source>
</evidence>
<dbReference type="PANTHER" id="PTHR13243">
    <property type="entry name" value="HSPC111 PROTEIN-RELATED"/>
    <property type="match status" value="1"/>
</dbReference>
<dbReference type="EMBL" id="ML004453">
    <property type="protein sequence ID" value="RKP30741.1"/>
    <property type="molecule type" value="Genomic_DNA"/>
</dbReference>
<dbReference type="GO" id="GO:0005730">
    <property type="term" value="C:nucleolus"/>
    <property type="evidence" value="ECO:0007669"/>
    <property type="project" value="UniProtKB-SubCell"/>
</dbReference>
<reference evidence="8" key="1">
    <citation type="journal article" date="2018" name="Nat. Microbiol.">
        <title>Leveraging single-cell genomics to expand the fungal tree of life.</title>
        <authorList>
            <person name="Ahrendt S.R."/>
            <person name="Quandt C.A."/>
            <person name="Ciobanu D."/>
            <person name="Clum A."/>
            <person name="Salamov A."/>
            <person name="Andreopoulos B."/>
            <person name="Cheng J.F."/>
            <person name="Woyke T."/>
            <person name="Pelin A."/>
            <person name="Henrissat B."/>
            <person name="Reynolds N.K."/>
            <person name="Benny G.L."/>
            <person name="Smith M.E."/>
            <person name="James T.Y."/>
            <person name="Grigoriev I.V."/>
        </authorList>
    </citation>
    <scope>NUCLEOTIDE SEQUENCE [LARGE SCALE GENOMIC DNA]</scope>
    <source>
        <strain evidence="8">Baker2002</strain>
    </source>
</reference>
<comment type="function">
    <text evidence="1">Involved in the biogenesis of the 60S ribosomal subunit.</text>
</comment>
<evidence type="ECO:0000256" key="3">
    <source>
        <dbReference type="ARBA" id="ARBA00008479"/>
    </source>
</evidence>
<name>A0A4P9ZEX4_9ASCO</name>
<dbReference type="Pfam" id="PF09420">
    <property type="entry name" value="Nop16"/>
    <property type="match status" value="1"/>
</dbReference>
<evidence type="ECO:0000256" key="6">
    <source>
        <dbReference type="SAM" id="MobiDB-lite"/>
    </source>
</evidence>
<dbReference type="InterPro" id="IPR019002">
    <property type="entry name" value="Ribosome_biogenesis_Nop16"/>
</dbReference>
<accession>A0A4P9ZEX4</accession>
<evidence type="ECO:0000313" key="7">
    <source>
        <dbReference type="EMBL" id="RKP30741.1"/>
    </source>
</evidence>
<keyword evidence="8" id="KW-1185">Reference proteome</keyword>